<dbReference type="Gene3D" id="2.60.420.10">
    <property type="entry name" value="Maltose phosphorylase, domain 3"/>
    <property type="match status" value="1"/>
</dbReference>
<evidence type="ECO:0000313" key="9">
    <source>
        <dbReference type="Proteomes" id="UP000253094"/>
    </source>
</evidence>
<dbReference type="Gene3D" id="2.60.40.10">
    <property type="entry name" value="Immunoglobulins"/>
    <property type="match status" value="1"/>
</dbReference>
<dbReference type="Pfam" id="PF17389">
    <property type="entry name" value="Bac_rhamnosid6H"/>
    <property type="match status" value="1"/>
</dbReference>
<reference evidence="8 9" key="1">
    <citation type="submission" date="2018-06" db="EMBL/GenBank/DDBJ databases">
        <title>Sphaerisporangium craniellae sp. nov., isolated from a marine sponge in the South China Sea.</title>
        <authorList>
            <person name="Li L."/>
        </authorList>
    </citation>
    <scope>NUCLEOTIDE SEQUENCE [LARGE SCALE GENOMIC DNA]</scope>
    <source>
        <strain evidence="8 9">CCTCC AA 208026</strain>
    </source>
</reference>
<dbReference type="Gene3D" id="1.50.10.10">
    <property type="match status" value="1"/>
</dbReference>
<dbReference type="PANTHER" id="PTHR33307">
    <property type="entry name" value="ALPHA-RHAMNOSIDASE (EUROFUNG)"/>
    <property type="match status" value="1"/>
</dbReference>
<gene>
    <name evidence="8" type="ORF">DQ384_31705</name>
</gene>
<dbReference type="InterPro" id="IPR013783">
    <property type="entry name" value="Ig-like_fold"/>
</dbReference>
<evidence type="ECO:0000256" key="3">
    <source>
        <dbReference type="ARBA" id="ARBA00022801"/>
    </source>
</evidence>
<dbReference type="Pfam" id="PF17390">
    <property type="entry name" value="Bac_rhamnosid_C"/>
    <property type="match status" value="1"/>
</dbReference>
<protein>
    <recommendedName>
        <fullName evidence="2">alpha-L-rhamnosidase</fullName>
        <ecNumber evidence="2">3.2.1.40</ecNumber>
    </recommendedName>
</protein>
<evidence type="ECO:0000259" key="5">
    <source>
        <dbReference type="Pfam" id="PF08531"/>
    </source>
</evidence>
<feature type="domain" description="Alpha-L-rhamnosidase concanavalin-like" evidence="4">
    <location>
        <begin position="666"/>
        <end position="768"/>
    </location>
</feature>
<dbReference type="InterPro" id="IPR008979">
    <property type="entry name" value="Galactose-bd-like_sf"/>
</dbReference>
<dbReference type="OrthoDB" id="9761045at2"/>
<dbReference type="SUPFAM" id="SSF49785">
    <property type="entry name" value="Galactose-binding domain-like"/>
    <property type="match status" value="2"/>
</dbReference>
<dbReference type="EC" id="3.2.1.40" evidence="2"/>
<evidence type="ECO:0000256" key="2">
    <source>
        <dbReference type="ARBA" id="ARBA00012652"/>
    </source>
</evidence>
<comment type="catalytic activity">
    <reaction evidence="1">
        <text>Hydrolysis of terminal non-reducing alpha-L-rhamnose residues in alpha-L-rhamnosides.</text>
        <dbReference type="EC" id="3.2.1.40"/>
    </reaction>
</comment>
<proteinExistence type="predicted"/>
<dbReference type="Pfam" id="PF05592">
    <property type="entry name" value="Bac_rhamnosid"/>
    <property type="match status" value="1"/>
</dbReference>
<dbReference type="InterPro" id="IPR013737">
    <property type="entry name" value="Bac_rhamnosid_N"/>
</dbReference>
<dbReference type="PIRSF" id="PIRSF010631">
    <property type="entry name" value="A-rhamnsds"/>
    <property type="match status" value="1"/>
</dbReference>
<keyword evidence="3 8" id="KW-0378">Hydrolase</keyword>
<dbReference type="SUPFAM" id="SSF49265">
    <property type="entry name" value="Fibronectin type III"/>
    <property type="match status" value="1"/>
</dbReference>
<evidence type="ECO:0000259" key="4">
    <source>
        <dbReference type="Pfam" id="PF05592"/>
    </source>
</evidence>
<dbReference type="InterPro" id="IPR008902">
    <property type="entry name" value="Rhamnosid_concanavalin"/>
</dbReference>
<dbReference type="InterPro" id="IPR035398">
    <property type="entry name" value="Bac_rhamnosid_C"/>
</dbReference>
<dbReference type="SUPFAM" id="SSF48208">
    <property type="entry name" value="Six-hairpin glycosidases"/>
    <property type="match status" value="1"/>
</dbReference>
<accession>A0A367F799</accession>
<feature type="domain" description="Alpha-L-rhamnosidase six-hairpin glycosidase" evidence="6">
    <location>
        <begin position="774"/>
        <end position="1107"/>
    </location>
</feature>
<dbReference type="PANTHER" id="PTHR33307:SF6">
    <property type="entry name" value="ALPHA-RHAMNOSIDASE (EUROFUNG)-RELATED"/>
    <property type="match status" value="1"/>
</dbReference>
<dbReference type="GO" id="GO:0030596">
    <property type="term" value="F:alpha-L-rhamnosidase activity"/>
    <property type="evidence" value="ECO:0007669"/>
    <property type="project" value="UniProtKB-EC"/>
</dbReference>
<dbReference type="AlphaFoldDB" id="A0A367F799"/>
<dbReference type="InterPro" id="IPR012341">
    <property type="entry name" value="6hp_glycosidase-like_sf"/>
</dbReference>
<sequence length="1189" mass="130843">MKLVLTAALVLTTMIVPNHTDLRATDLETEHAPAPIAVAAANPRLGWLLRAERRGQKQTAYQVEITQGGRRVWDSGAVTSESHYDIRYAGPPLRPATRYTWRVKAADMNGTWSDWSGKSWFETAPATVRGAWIGAPGTPDAPPDLTGTKWIWYPEGDPLRSAPAGTRYFRKSIDLTEVPSTARLILTVDDGFTAWVNGVEVGARDADPRLESWRRPIVVDVAGKLRQGRNSIAVKAINGGQSPAGVLGRLEGIADTDASWRTTDAEPPAGWTSATFDDSSWAAAKELTTWGGDPWGRVVPEPARGTGTPDLNGTDWIWYPEGDPAAHAPAATRYFRRTFDVAAVPEVARLVMTADDGFTAWINGVEVGATNPDPTQDSWRRPIVVDVAGKLRQGGNTIAVKAINGRPGPAGLLGRLEGLLDTDASWRTTDAEPPAGWTAATFDDSSWAAAKELAAWGGGPWGRVVPERETLPEPLLRRAFRVGRTVAQARLHAAAGGYVELSLNGRRVGDQVLQPGFTRYDARLQYVTYDVTKLLREGGNVIGARLGRGFYGMTQRNVWDWDGTAWNGEPRLKANLVVTYTDGGTESIATDGQWRYAQGPVRYDSLYGGETYDAREERRGWDTPSFDASAWAAAKVVPAPKGELVPQEQEPIKVTDTVRPESVTEPKPGTYVFKLPRNIAGWARIRTRGPKGTTIRLKYGERLNADGTVSAGSEHVTGRFQIDEYVLAGEDRTETWEPRYTYHGFQYVEVTGWPGGAPTADGLDGREVHSDLRSVGTFRSSNPLFNRINAMTRQTVLNNWHGIPTDTPMYEKNGWTGDAQLMAAMETSEFDLRRLFTKWMTDHRDSLGPDGIVPAIVPDNGWGLGPGWPSPPWQASFTVIPWLMYQRYGDRDLLAENYPAMRRYLDGWLKRSTTGLYSSTLNDYLAPGYGGNSPEDMRLAGTAYTYSNTLTVADAAEVLGQGADAARYREAAAKMKDAFNKEFLRGDAYVTNSDPDYRQTSALIGLALGLAPAGQEKAITDRLVRDIEERGDHLNTGALGTKYLLTELTERGHGELAYRVANQRTYPSWGYWADNGATTLWERWDLDARSRDHVFLGGAIGEWFFQDLAGLRVTRDRIRVAPRFLGDLKYVEASTQTVDGRVSVRWKRDNGRFTLHVTVPVGALATVELPSGVRHEIGSGTYTFEGKTS</sequence>
<dbReference type="Gene3D" id="2.60.120.260">
    <property type="entry name" value="Galactose-binding domain-like"/>
    <property type="match status" value="4"/>
</dbReference>
<dbReference type="InterPro" id="IPR008928">
    <property type="entry name" value="6-hairpin_glycosidase_sf"/>
</dbReference>
<dbReference type="EMBL" id="QOIL01000022">
    <property type="protein sequence ID" value="RCG25430.1"/>
    <property type="molecule type" value="Genomic_DNA"/>
</dbReference>
<evidence type="ECO:0000259" key="7">
    <source>
        <dbReference type="Pfam" id="PF17390"/>
    </source>
</evidence>
<dbReference type="InterPro" id="IPR036116">
    <property type="entry name" value="FN3_sf"/>
</dbReference>
<evidence type="ECO:0000313" key="8">
    <source>
        <dbReference type="EMBL" id="RCG25430.1"/>
    </source>
</evidence>
<feature type="domain" description="Alpha-L-rhamnosidase C-terminal" evidence="7">
    <location>
        <begin position="1117"/>
        <end position="1180"/>
    </location>
</feature>
<dbReference type="GO" id="GO:0005975">
    <property type="term" value="P:carbohydrate metabolic process"/>
    <property type="evidence" value="ECO:0007669"/>
    <property type="project" value="InterPro"/>
</dbReference>
<dbReference type="Proteomes" id="UP000253094">
    <property type="component" value="Unassembled WGS sequence"/>
</dbReference>
<keyword evidence="9" id="KW-1185">Reference proteome</keyword>
<feature type="domain" description="Bacterial alpha-L-rhamnosidase N-terminal" evidence="5">
    <location>
        <begin position="485"/>
        <end position="655"/>
    </location>
</feature>
<organism evidence="8 9">
    <name type="scientific">Sphaerisporangium album</name>
    <dbReference type="NCBI Taxonomy" id="509200"/>
    <lineage>
        <taxon>Bacteria</taxon>
        <taxon>Bacillati</taxon>
        <taxon>Actinomycetota</taxon>
        <taxon>Actinomycetes</taxon>
        <taxon>Streptosporangiales</taxon>
        <taxon>Streptosporangiaceae</taxon>
        <taxon>Sphaerisporangium</taxon>
    </lineage>
</organism>
<name>A0A367F799_9ACTN</name>
<dbReference type="Pfam" id="PF25788">
    <property type="entry name" value="Ig_Rha78A_N"/>
    <property type="match status" value="1"/>
</dbReference>
<evidence type="ECO:0000256" key="1">
    <source>
        <dbReference type="ARBA" id="ARBA00001445"/>
    </source>
</evidence>
<dbReference type="RefSeq" id="WP_114032557.1">
    <property type="nucleotide sequence ID" value="NZ_QOIL01000022.1"/>
</dbReference>
<evidence type="ECO:0000259" key="6">
    <source>
        <dbReference type="Pfam" id="PF17389"/>
    </source>
</evidence>
<dbReference type="InterPro" id="IPR016007">
    <property type="entry name" value="Alpha_rhamnosid"/>
</dbReference>
<dbReference type="InterPro" id="IPR035396">
    <property type="entry name" value="Bac_rhamnosid6H"/>
</dbReference>
<comment type="caution">
    <text evidence="8">The sequence shown here is derived from an EMBL/GenBank/DDBJ whole genome shotgun (WGS) entry which is preliminary data.</text>
</comment>
<dbReference type="Pfam" id="PF08531">
    <property type="entry name" value="Bac_rhamnosid_N"/>
    <property type="match status" value="1"/>
</dbReference>